<keyword evidence="2" id="KW-1185">Reference proteome</keyword>
<name>A0A0D9XWF6_9ORYZ</name>
<reference evidence="1 2" key="1">
    <citation type="submission" date="2012-08" db="EMBL/GenBank/DDBJ databases">
        <title>Oryza genome evolution.</title>
        <authorList>
            <person name="Wing R.A."/>
        </authorList>
    </citation>
    <scope>NUCLEOTIDE SEQUENCE</scope>
</reference>
<evidence type="ECO:0000313" key="1">
    <source>
        <dbReference type="EnsemblPlants" id="LPERR12G01540.1"/>
    </source>
</evidence>
<dbReference type="Gene3D" id="2.30.29.30">
    <property type="entry name" value="Pleckstrin-homology domain (PH domain)/Phosphotyrosine-binding domain (PTB)"/>
    <property type="match status" value="1"/>
</dbReference>
<organism evidence="1 2">
    <name type="scientific">Leersia perrieri</name>
    <dbReference type="NCBI Taxonomy" id="77586"/>
    <lineage>
        <taxon>Eukaryota</taxon>
        <taxon>Viridiplantae</taxon>
        <taxon>Streptophyta</taxon>
        <taxon>Embryophyta</taxon>
        <taxon>Tracheophyta</taxon>
        <taxon>Spermatophyta</taxon>
        <taxon>Magnoliopsida</taxon>
        <taxon>Liliopsida</taxon>
        <taxon>Poales</taxon>
        <taxon>Poaceae</taxon>
        <taxon>BOP clade</taxon>
        <taxon>Oryzoideae</taxon>
        <taxon>Oryzeae</taxon>
        <taxon>Oryzinae</taxon>
        <taxon>Leersia</taxon>
    </lineage>
</organism>
<dbReference type="eggNOG" id="ENOG502R5W1">
    <property type="taxonomic scope" value="Eukaryota"/>
</dbReference>
<dbReference type="Proteomes" id="UP000032180">
    <property type="component" value="Chromosome 12"/>
</dbReference>
<dbReference type="InterPro" id="IPR011993">
    <property type="entry name" value="PH-like_dom_sf"/>
</dbReference>
<sequence length="153" mass="16248">MAADAYPIQLLHRQPIDCGGDGQWRNLGAAHAAVRLLRPQGTSLVLYSGPDQRRIVFAYPILAGDVFERLDGETLYWEDPDCGDQVALCFADEAACAAVSGAVSPATTNALPSGLDGLAERLAGMRVAREDAPPTEDDDIAVRLAGLSIGRRT</sequence>
<accession>A0A0D9XWF6</accession>
<dbReference type="HOGENOM" id="CLU_1715887_0_0_1"/>
<dbReference type="Gramene" id="LPERR12G01540.1">
    <property type="protein sequence ID" value="LPERR12G01540.1"/>
    <property type="gene ID" value="LPERR12G01540"/>
</dbReference>
<proteinExistence type="predicted"/>
<reference evidence="2" key="2">
    <citation type="submission" date="2013-12" db="EMBL/GenBank/DDBJ databases">
        <authorList>
            <person name="Yu Y."/>
            <person name="Lee S."/>
            <person name="de Baynast K."/>
            <person name="Wissotski M."/>
            <person name="Liu L."/>
            <person name="Talag J."/>
            <person name="Goicoechea J."/>
            <person name="Angelova A."/>
            <person name="Jetty R."/>
            <person name="Kudrna D."/>
            <person name="Golser W."/>
            <person name="Rivera L."/>
            <person name="Zhang J."/>
            <person name="Wing R."/>
        </authorList>
    </citation>
    <scope>NUCLEOTIDE SEQUENCE</scope>
</reference>
<reference evidence="1" key="3">
    <citation type="submission" date="2015-04" db="UniProtKB">
        <authorList>
            <consortium name="EnsemblPlants"/>
        </authorList>
    </citation>
    <scope>IDENTIFICATION</scope>
</reference>
<dbReference type="AlphaFoldDB" id="A0A0D9XWF6"/>
<evidence type="ECO:0000313" key="2">
    <source>
        <dbReference type="Proteomes" id="UP000032180"/>
    </source>
</evidence>
<dbReference type="EnsemblPlants" id="LPERR12G01540.1">
    <property type="protein sequence ID" value="LPERR12G01540.1"/>
    <property type="gene ID" value="LPERR12G01540"/>
</dbReference>
<protein>
    <submittedName>
        <fullName evidence="1">Uncharacterized protein</fullName>
    </submittedName>
</protein>